<dbReference type="CDD" id="cd22231">
    <property type="entry name" value="RHH_NikR_HicB-like"/>
    <property type="match status" value="1"/>
</dbReference>
<dbReference type="EMBL" id="PDHS01000482">
    <property type="protein sequence ID" value="MQM32282.1"/>
    <property type="molecule type" value="Genomic_DNA"/>
</dbReference>
<evidence type="ECO:0000256" key="1">
    <source>
        <dbReference type="ARBA" id="ARBA00008580"/>
    </source>
</evidence>
<protein>
    <submittedName>
        <fullName evidence="3">Type II toxin-antitoxin system ParD family antitoxin</fullName>
    </submittedName>
</protein>
<evidence type="ECO:0000313" key="3">
    <source>
        <dbReference type="EMBL" id="MQM32282.1"/>
    </source>
</evidence>
<keyword evidence="2" id="KW-1277">Toxin-antitoxin system</keyword>
<comment type="caution">
    <text evidence="3">The sequence shown here is derived from an EMBL/GenBank/DDBJ whole genome shotgun (WGS) entry which is preliminary data.</text>
</comment>
<accession>A0A6A7RZB5</accession>
<gene>
    <name evidence="3" type="ORF">CRU78_17965</name>
</gene>
<proteinExistence type="inferred from homology"/>
<reference evidence="3 4" key="1">
    <citation type="submission" date="2017-09" db="EMBL/GenBank/DDBJ databases">
        <title>Metagenomic Analysis Reveals Denitrifying Candidatus Accumulibacter and Flanking Population as a Source of N2O.</title>
        <authorList>
            <person name="Gao H."/>
            <person name="Mao Y."/>
            <person name="Zhao X."/>
            <person name="Liu W.-T."/>
            <person name="Zhang T."/>
            <person name="Wells G."/>
        </authorList>
    </citation>
    <scope>NUCLEOTIDE SEQUENCE [LARGE SCALE GENOMIC DNA]</scope>
    <source>
        <strain evidence="3">CANDO_2_IC</strain>
    </source>
</reference>
<comment type="similarity">
    <text evidence="1">Belongs to the ParD antitoxin family.</text>
</comment>
<dbReference type="InterPro" id="IPR038296">
    <property type="entry name" value="ParD_sf"/>
</dbReference>
<dbReference type="NCBIfam" id="TIGR02606">
    <property type="entry name" value="antidote_CC2985"/>
    <property type="match status" value="1"/>
</dbReference>
<evidence type="ECO:0000313" key="4">
    <source>
        <dbReference type="Proteomes" id="UP000342300"/>
    </source>
</evidence>
<dbReference type="Pfam" id="PF03693">
    <property type="entry name" value="ParD_antitoxin"/>
    <property type="match status" value="1"/>
</dbReference>
<dbReference type="PANTHER" id="PTHR36582:SF2">
    <property type="entry name" value="ANTITOXIN PARD"/>
    <property type="match status" value="1"/>
</dbReference>
<sequence>MSTMNISLPDALKTFVDEQVSQRGYGTSSEYVRELIRKDQDRQQLRSLLLAGASSRPAGAADTKYFADLRDRVRGRAGG</sequence>
<name>A0A6A7RZB5_9PROT</name>
<evidence type="ECO:0000256" key="2">
    <source>
        <dbReference type="ARBA" id="ARBA00022649"/>
    </source>
</evidence>
<dbReference type="SUPFAM" id="SSF47598">
    <property type="entry name" value="Ribbon-helix-helix"/>
    <property type="match status" value="1"/>
</dbReference>
<dbReference type="InterPro" id="IPR022789">
    <property type="entry name" value="ParD"/>
</dbReference>
<dbReference type="PANTHER" id="PTHR36582">
    <property type="entry name" value="ANTITOXIN PARD"/>
    <property type="match status" value="1"/>
</dbReference>
<dbReference type="GO" id="GO:0006355">
    <property type="term" value="P:regulation of DNA-templated transcription"/>
    <property type="evidence" value="ECO:0007669"/>
    <property type="project" value="InterPro"/>
</dbReference>
<organism evidence="3 4">
    <name type="scientific">Candidatus Accumulibacter phosphatis</name>
    <dbReference type="NCBI Taxonomy" id="327160"/>
    <lineage>
        <taxon>Bacteria</taxon>
        <taxon>Pseudomonadati</taxon>
        <taxon>Pseudomonadota</taxon>
        <taxon>Betaproteobacteria</taxon>
        <taxon>Candidatus Accumulibacter</taxon>
    </lineage>
</organism>
<dbReference type="InterPro" id="IPR010985">
    <property type="entry name" value="Ribbon_hlx_hlx"/>
</dbReference>
<dbReference type="AlphaFoldDB" id="A0A6A7RZB5"/>
<dbReference type="Proteomes" id="UP000342300">
    <property type="component" value="Unassembled WGS sequence"/>
</dbReference>
<dbReference type="Gene3D" id="6.10.10.120">
    <property type="entry name" value="Antitoxin ParD1-like"/>
    <property type="match status" value="1"/>
</dbReference>